<evidence type="ECO:0000256" key="5">
    <source>
        <dbReference type="ARBA" id="ARBA00022692"/>
    </source>
</evidence>
<keyword evidence="8" id="KW-0418">Kinase</keyword>
<evidence type="ECO:0000256" key="11">
    <source>
        <dbReference type="ARBA" id="ARBA00023136"/>
    </source>
</evidence>
<keyword evidence="10" id="KW-1133">Transmembrane helix</keyword>
<evidence type="ECO:0000313" key="17">
    <source>
        <dbReference type="EMBL" id="RZC40680.1"/>
    </source>
</evidence>
<comment type="subcellular location">
    <subcellularLocation>
        <location evidence="1">Cell membrane</location>
        <topology evidence="1">Single-pass type I membrane protein</topology>
    </subcellularLocation>
</comment>
<evidence type="ECO:0000256" key="9">
    <source>
        <dbReference type="ARBA" id="ARBA00022840"/>
    </source>
</evidence>
<dbReference type="Proteomes" id="UP000292052">
    <property type="component" value="Unassembled WGS sequence"/>
</dbReference>
<evidence type="ECO:0000256" key="3">
    <source>
        <dbReference type="ARBA" id="ARBA00022475"/>
    </source>
</evidence>
<evidence type="ECO:0000259" key="16">
    <source>
        <dbReference type="PROSITE" id="PS50060"/>
    </source>
</evidence>
<keyword evidence="12" id="KW-0829">Tyrosine-protein kinase</keyword>
<dbReference type="PROSITE" id="PS50060">
    <property type="entry name" value="MAM_2"/>
    <property type="match status" value="1"/>
</dbReference>
<name>A0A482W698_ASBVE</name>
<keyword evidence="13" id="KW-1015">Disulfide bond</keyword>
<dbReference type="EC" id="2.7.10.1" evidence="2"/>
<evidence type="ECO:0000256" key="10">
    <source>
        <dbReference type="ARBA" id="ARBA00022989"/>
    </source>
</evidence>
<accession>A0A482W698</accession>
<dbReference type="Gene3D" id="2.60.120.200">
    <property type="match status" value="1"/>
</dbReference>
<evidence type="ECO:0000256" key="14">
    <source>
        <dbReference type="ARBA" id="ARBA00023170"/>
    </source>
</evidence>
<dbReference type="GO" id="GO:0005886">
    <property type="term" value="C:plasma membrane"/>
    <property type="evidence" value="ECO:0007669"/>
    <property type="project" value="UniProtKB-SubCell"/>
</dbReference>
<evidence type="ECO:0000256" key="12">
    <source>
        <dbReference type="ARBA" id="ARBA00023137"/>
    </source>
</evidence>
<dbReference type="STRING" id="1661398.A0A482W698"/>
<evidence type="ECO:0000256" key="15">
    <source>
        <dbReference type="ARBA" id="ARBA00023180"/>
    </source>
</evidence>
<dbReference type="InterPro" id="IPR013320">
    <property type="entry name" value="ConA-like_dom_sf"/>
</dbReference>
<evidence type="ECO:0000256" key="2">
    <source>
        <dbReference type="ARBA" id="ARBA00011902"/>
    </source>
</evidence>
<reference evidence="17 18" key="1">
    <citation type="submission" date="2017-03" db="EMBL/GenBank/DDBJ databases">
        <title>Genome of the blue death feigning beetle - Asbolus verrucosus.</title>
        <authorList>
            <person name="Rider S.D."/>
        </authorList>
    </citation>
    <scope>NUCLEOTIDE SEQUENCE [LARGE SCALE GENOMIC DNA]</scope>
    <source>
        <strain evidence="17">Butters</strain>
        <tissue evidence="17">Head and leg muscle</tissue>
    </source>
</reference>
<comment type="caution">
    <text evidence="17">The sequence shown here is derived from an EMBL/GenBank/DDBJ whole genome shotgun (WGS) entry which is preliminary data.</text>
</comment>
<organism evidence="17 18">
    <name type="scientific">Asbolus verrucosus</name>
    <name type="common">Desert ironclad beetle</name>
    <dbReference type="NCBI Taxonomy" id="1661398"/>
    <lineage>
        <taxon>Eukaryota</taxon>
        <taxon>Metazoa</taxon>
        <taxon>Ecdysozoa</taxon>
        <taxon>Arthropoda</taxon>
        <taxon>Hexapoda</taxon>
        <taxon>Insecta</taxon>
        <taxon>Pterygota</taxon>
        <taxon>Neoptera</taxon>
        <taxon>Endopterygota</taxon>
        <taxon>Coleoptera</taxon>
        <taxon>Polyphaga</taxon>
        <taxon>Cucujiformia</taxon>
        <taxon>Tenebrionidae</taxon>
        <taxon>Pimeliinae</taxon>
        <taxon>Asbolus</taxon>
    </lineage>
</organism>
<keyword evidence="15" id="KW-0325">Glycoprotein</keyword>
<dbReference type="GO" id="GO:0004714">
    <property type="term" value="F:transmembrane receptor protein tyrosine kinase activity"/>
    <property type="evidence" value="ECO:0007669"/>
    <property type="project" value="UniProtKB-EC"/>
</dbReference>
<keyword evidence="5" id="KW-0812">Transmembrane</keyword>
<dbReference type="SUPFAM" id="SSF49899">
    <property type="entry name" value="Concanavalin A-like lectins/glucanases"/>
    <property type="match status" value="1"/>
</dbReference>
<gene>
    <name evidence="17" type="ORF">BDFB_011267</name>
</gene>
<evidence type="ECO:0000256" key="8">
    <source>
        <dbReference type="ARBA" id="ARBA00022777"/>
    </source>
</evidence>
<evidence type="ECO:0000256" key="1">
    <source>
        <dbReference type="ARBA" id="ARBA00004251"/>
    </source>
</evidence>
<keyword evidence="3" id="KW-1003">Cell membrane</keyword>
<evidence type="ECO:0000256" key="6">
    <source>
        <dbReference type="ARBA" id="ARBA00022729"/>
    </source>
</evidence>
<keyword evidence="11" id="KW-0472">Membrane</keyword>
<feature type="domain" description="MAM" evidence="16">
    <location>
        <begin position="54"/>
        <end position="106"/>
    </location>
</feature>
<proteinExistence type="predicted"/>
<feature type="non-terminal residue" evidence="17">
    <location>
        <position position="514"/>
    </location>
</feature>
<keyword evidence="18" id="KW-1185">Reference proteome</keyword>
<evidence type="ECO:0000313" key="18">
    <source>
        <dbReference type="Proteomes" id="UP000292052"/>
    </source>
</evidence>
<keyword evidence="14" id="KW-0675">Receptor</keyword>
<dbReference type="GO" id="GO:0005524">
    <property type="term" value="F:ATP binding"/>
    <property type="evidence" value="ECO:0007669"/>
    <property type="project" value="UniProtKB-KW"/>
</dbReference>
<protein>
    <recommendedName>
        <fullName evidence="2">receptor protein-tyrosine kinase</fullName>
        <ecNumber evidence="2">2.7.10.1</ecNumber>
    </recommendedName>
</protein>
<dbReference type="InterPro" id="IPR055163">
    <property type="entry name" value="ALK/LTK-like_GRD"/>
</dbReference>
<evidence type="ECO:0000256" key="13">
    <source>
        <dbReference type="ARBA" id="ARBA00023157"/>
    </source>
</evidence>
<keyword evidence="6" id="KW-0732">Signal</keyword>
<dbReference type="EMBL" id="QDEB01023960">
    <property type="protein sequence ID" value="RZC40680.1"/>
    <property type="molecule type" value="Genomic_DNA"/>
</dbReference>
<dbReference type="AlphaFoldDB" id="A0A482W698"/>
<feature type="non-terminal residue" evidence="17">
    <location>
        <position position="1"/>
    </location>
</feature>
<sequence>WKKYESPLGKISENFTYHYKSTANCINNTSICDITQNCLLGDETQNCDRMPYGARCTFEEDWYGWYNVEEKTLEWSRHNGSTPTNYTGPNYDHTYMNSTCKYLYVNMLKDEASFASSAALKSVIFNSPPRVHGNLSSRYYNSCAIIQDVLDLTFLQKNLMGITTGIQPKAIYLGEKHIRISLTKHTTRLTHVTLKVDLVQHNTNVHEHMPRPKLKFILVGASGDKDSGAMGSSRGAMVRVVIELRKGQEIYMLVGQEGTSACVRTLGHQSNSSCLSDKNNIVAKGIRGVPYMDINDGGGGGGGATYVFLRNKTRQQIPIAIAAGGGGLGLGRFIDTGRQHGQAINMSRPPVTGRMSAGAGGSWKMFTGLLDASHKQMMGRALLDGGGIDGKTCYNSTTIVAMEVLVVEVEGTLRLQTRRMVKAGSLSSTQPELFPVSLKRILVIMPVLDLLLLLLQYQAVITIPDNRYQHRASGILRRKMLSGADLQLDRIRVASDSMMTEYNRIMNLVGQFTC</sequence>
<evidence type="ECO:0000256" key="7">
    <source>
        <dbReference type="ARBA" id="ARBA00022741"/>
    </source>
</evidence>
<keyword evidence="9" id="KW-0067">ATP-binding</keyword>
<keyword evidence="7" id="KW-0547">Nucleotide-binding</keyword>
<keyword evidence="4" id="KW-0808">Transferase</keyword>
<evidence type="ECO:0000256" key="4">
    <source>
        <dbReference type="ARBA" id="ARBA00022679"/>
    </source>
</evidence>
<dbReference type="OrthoDB" id="73209at2759"/>
<dbReference type="Pfam" id="PF12810">
    <property type="entry name" value="ALK_LTK_GRD"/>
    <property type="match status" value="1"/>
</dbReference>
<dbReference type="InterPro" id="IPR000998">
    <property type="entry name" value="MAM_dom"/>
</dbReference>